<feature type="transmembrane region" description="Helical" evidence="1">
    <location>
        <begin position="40"/>
        <end position="58"/>
    </location>
</feature>
<protein>
    <submittedName>
        <fullName evidence="3">20815_t:CDS:1</fullName>
    </submittedName>
</protein>
<dbReference type="OrthoDB" id="348976at2759"/>
<proteinExistence type="predicted"/>
<sequence length="143" mass="16155">MYESKFIVNVDLNIHRQAAICHADVELDLYGSLGKRVMRFQMVAAAFPFIIVVMTMRAQLREYDRGGPFLSFGHGLALFIRQTFLKFLVIVSLLSIYKFVTKTSKAYSLVDLFPMDYASGDMQKAIKAKASFNVNVNDTLLGN</sequence>
<gene>
    <name evidence="3" type="ORF">CPELLU_LOCUS19824</name>
</gene>
<evidence type="ECO:0000313" key="4">
    <source>
        <dbReference type="Proteomes" id="UP000789759"/>
    </source>
</evidence>
<dbReference type="EMBL" id="CAJVQA010051747">
    <property type="protein sequence ID" value="CAG8822474.1"/>
    <property type="molecule type" value="Genomic_DNA"/>
</dbReference>
<accession>A0A9N9KC22</accession>
<feature type="domain" description="GPI inositol-deacylase transmembrane" evidence="2">
    <location>
        <begin position="44"/>
        <end position="106"/>
    </location>
</feature>
<feature type="transmembrane region" description="Helical" evidence="1">
    <location>
        <begin position="78"/>
        <end position="97"/>
    </location>
</feature>
<dbReference type="Pfam" id="PF25140">
    <property type="entry name" value="PGAP1_TMD"/>
    <property type="match status" value="1"/>
</dbReference>
<name>A0A9N9KC22_9GLOM</name>
<evidence type="ECO:0000256" key="1">
    <source>
        <dbReference type="SAM" id="Phobius"/>
    </source>
</evidence>
<evidence type="ECO:0000259" key="2">
    <source>
        <dbReference type="Pfam" id="PF25140"/>
    </source>
</evidence>
<dbReference type="AlphaFoldDB" id="A0A9N9KC22"/>
<organism evidence="3 4">
    <name type="scientific">Cetraspora pellucida</name>
    <dbReference type="NCBI Taxonomy" id="1433469"/>
    <lineage>
        <taxon>Eukaryota</taxon>
        <taxon>Fungi</taxon>
        <taxon>Fungi incertae sedis</taxon>
        <taxon>Mucoromycota</taxon>
        <taxon>Glomeromycotina</taxon>
        <taxon>Glomeromycetes</taxon>
        <taxon>Diversisporales</taxon>
        <taxon>Gigasporaceae</taxon>
        <taxon>Cetraspora</taxon>
    </lineage>
</organism>
<reference evidence="3" key="1">
    <citation type="submission" date="2021-06" db="EMBL/GenBank/DDBJ databases">
        <authorList>
            <person name="Kallberg Y."/>
            <person name="Tangrot J."/>
            <person name="Rosling A."/>
        </authorList>
    </citation>
    <scope>NUCLEOTIDE SEQUENCE</scope>
    <source>
        <strain evidence="3">FL966</strain>
    </source>
</reference>
<comment type="caution">
    <text evidence="3">The sequence shown here is derived from an EMBL/GenBank/DDBJ whole genome shotgun (WGS) entry which is preliminary data.</text>
</comment>
<dbReference type="InterPro" id="IPR056824">
    <property type="entry name" value="PGAP1_TMD"/>
</dbReference>
<keyword evidence="1" id="KW-1133">Transmembrane helix</keyword>
<keyword evidence="1" id="KW-0812">Transmembrane</keyword>
<dbReference type="Proteomes" id="UP000789759">
    <property type="component" value="Unassembled WGS sequence"/>
</dbReference>
<keyword evidence="4" id="KW-1185">Reference proteome</keyword>
<keyword evidence="1" id="KW-0472">Membrane</keyword>
<evidence type="ECO:0000313" key="3">
    <source>
        <dbReference type="EMBL" id="CAG8822474.1"/>
    </source>
</evidence>